<gene>
    <name evidence="2" type="ORF">UFOPK3037_01509</name>
</gene>
<reference evidence="2" key="1">
    <citation type="submission" date="2020-05" db="EMBL/GenBank/DDBJ databases">
        <authorList>
            <person name="Chiriac C."/>
            <person name="Salcher M."/>
            <person name="Ghai R."/>
            <person name="Kavagutti S V."/>
        </authorList>
    </citation>
    <scope>NUCLEOTIDE SEQUENCE</scope>
</reference>
<dbReference type="InterPro" id="IPR054288">
    <property type="entry name" value="DUF7024"/>
</dbReference>
<dbReference type="AlphaFoldDB" id="A0A6J6YXB0"/>
<proteinExistence type="predicted"/>
<accession>A0A6J6YXB0</accession>
<sequence>MVRWHPYQYLYFNPLAGEFAKRFDVDYGGTAYRRLLEKILYQDSNKTFSVFPIWGIWQINYFVNSKIFSETDQKRLINDRSEDCSDYVITTLMGNRQQYSQKKGFEQFDELKIDGQIVYTTYKRQVRLYEFFSPALGKVIAFSSPHARCFLKQGWSSSTEDWGTWSLGKEAKLSLFMPSGTPKTILLDVRAFVGPKQTLQEIEIGINGQWQKKVLLTHFESNLIKLTIPASAYGKEWLEIDFKIPNAISPKALGMGEDDRQLGLGIKSAVFE</sequence>
<feature type="domain" description="DUF7024" evidence="1">
    <location>
        <begin position="157"/>
        <end position="268"/>
    </location>
</feature>
<evidence type="ECO:0000259" key="1">
    <source>
        <dbReference type="Pfam" id="PF22895"/>
    </source>
</evidence>
<dbReference type="EMBL" id="CAFAAO010000027">
    <property type="protein sequence ID" value="CAB4813759.1"/>
    <property type="molecule type" value="Genomic_DNA"/>
</dbReference>
<evidence type="ECO:0000313" key="2">
    <source>
        <dbReference type="EMBL" id="CAB4813759.1"/>
    </source>
</evidence>
<name>A0A6J6YXB0_9ZZZZ</name>
<protein>
    <submittedName>
        <fullName evidence="2">Unannotated protein</fullName>
    </submittedName>
</protein>
<organism evidence="2">
    <name type="scientific">freshwater metagenome</name>
    <dbReference type="NCBI Taxonomy" id="449393"/>
    <lineage>
        <taxon>unclassified sequences</taxon>
        <taxon>metagenomes</taxon>
        <taxon>ecological metagenomes</taxon>
    </lineage>
</organism>
<dbReference type="Pfam" id="PF22895">
    <property type="entry name" value="DUF7024"/>
    <property type="match status" value="1"/>
</dbReference>